<evidence type="ECO:0000313" key="4">
    <source>
        <dbReference type="WBParaSite" id="NBR_0000412501-mRNA-1"/>
    </source>
</evidence>
<evidence type="ECO:0000313" key="3">
    <source>
        <dbReference type="Proteomes" id="UP000271162"/>
    </source>
</evidence>
<evidence type="ECO:0000313" key="2">
    <source>
        <dbReference type="EMBL" id="VDL67716.1"/>
    </source>
</evidence>
<dbReference type="EMBL" id="UYSL01007142">
    <property type="protein sequence ID" value="VDL67716.1"/>
    <property type="molecule type" value="Genomic_DNA"/>
</dbReference>
<feature type="region of interest" description="Disordered" evidence="1">
    <location>
        <begin position="111"/>
        <end position="142"/>
    </location>
</feature>
<reference evidence="4" key="1">
    <citation type="submission" date="2017-02" db="UniProtKB">
        <authorList>
            <consortium name="WormBaseParasite"/>
        </authorList>
    </citation>
    <scope>IDENTIFICATION</scope>
</reference>
<gene>
    <name evidence="2" type="ORF">NBR_LOCUS4127</name>
</gene>
<proteinExistence type="predicted"/>
<dbReference type="AlphaFoldDB" id="A0A0N4XNM3"/>
<accession>A0A0N4XNM3</accession>
<organism evidence="4">
    <name type="scientific">Nippostrongylus brasiliensis</name>
    <name type="common">Rat hookworm</name>
    <dbReference type="NCBI Taxonomy" id="27835"/>
    <lineage>
        <taxon>Eukaryota</taxon>
        <taxon>Metazoa</taxon>
        <taxon>Ecdysozoa</taxon>
        <taxon>Nematoda</taxon>
        <taxon>Chromadorea</taxon>
        <taxon>Rhabditida</taxon>
        <taxon>Rhabditina</taxon>
        <taxon>Rhabditomorpha</taxon>
        <taxon>Strongyloidea</taxon>
        <taxon>Heligmosomidae</taxon>
        <taxon>Nippostrongylus</taxon>
    </lineage>
</organism>
<dbReference type="Proteomes" id="UP000271162">
    <property type="component" value="Unassembled WGS sequence"/>
</dbReference>
<dbReference type="WBParaSite" id="NBR_0000412501-mRNA-1">
    <property type="protein sequence ID" value="NBR_0000412501-mRNA-1"/>
    <property type="gene ID" value="NBR_0000412501"/>
</dbReference>
<dbReference type="STRING" id="27835.A0A0N4XNM3"/>
<sequence>MIRDVSIGIERTGKEIGHTNRGMAIEKSQSDLKVSVSENVTLVTTPPLALRRNNNSGKECRYQVAIFFINFIVQLGYNNRDRDYRQNDRDWNRGDQIADIDQLTWQQREMERNDGYRDRQGRRDYNYRQRQYNKFDDDREEP</sequence>
<name>A0A0N4XNM3_NIPBR</name>
<reference evidence="2 3" key="2">
    <citation type="submission" date="2018-11" db="EMBL/GenBank/DDBJ databases">
        <authorList>
            <consortium name="Pathogen Informatics"/>
        </authorList>
    </citation>
    <scope>NUCLEOTIDE SEQUENCE [LARGE SCALE GENOMIC DNA]</scope>
</reference>
<keyword evidence="3" id="KW-1185">Reference proteome</keyword>
<protein>
    <submittedName>
        <fullName evidence="4">Eukaryotic translation initiation factor 3 subunit A</fullName>
    </submittedName>
</protein>
<evidence type="ECO:0000256" key="1">
    <source>
        <dbReference type="SAM" id="MobiDB-lite"/>
    </source>
</evidence>